<dbReference type="GO" id="GO:1904680">
    <property type="term" value="F:peptide transmembrane transporter activity"/>
    <property type="evidence" value="ECO:0007669"/>
    <property type="project" value="TreeGrafter"/>
</dbReference>
<evidence type="ECO:0000256" key="1">
    <source>
        <dbReference type="ARBA" id="ARBA00004196"/>
    </source>
</evidence>
<dbReference type="Gene3D" id="3.10.105.10">
    <property type="entry name" value="Dipeptide-binding Protein, Domain 3"/>
    <property type="match status" value="1"/>
</dbReference>
<dbReference type="FunFam" id="3.10.105.10:FF:000001">
    <property type="entry name" value="Oligopeptide ABC transporter, oligopeptide-binding protein"/>
    <property type="match status" value="1"/>
</dbReference>
<keyword evidence="3" id="KW-0813">Transport</keyword>
<dbReference type="EMBL" id="PNHE01000011">
    <property type="protein sequence ID" value="PMC58545.1"/>
    <property type="molecule type" value="Genomic_DNA"/>
</dbReference>
<dbReference type="STRING" id="84521.SAMN04487994_10204"/>
<evidence type="ECO:0000256" key="2">
    <source>
        <dbReference type="ARBA" id="ARBA00005695"/>
    </source>
</evidence>
<dbReference type="Proteomes" id="UP000235682">
    <property type="component" value="Unassembled WGS sequence"/>
</dbReference>
<feature type="domain" description="Solute-binding protein family 5" evidence="6">
    <location>
        <begin position="75"/>
        <end position="456"/>
    </location>
</feature>
<dbReference type="GO" id="GO:0043190">
    <property type="term" value="C:ATP-binding cassette (ABC) transporter complex"/>
    <property type="evidence" value="ECO:0007669"/>
    <property type="project" value="InterPro"/>
</dbReference>
<sequence>MSIIKKRNIIICLLALLILPIFFSGSVVYAEEKVLNLATASEPPTVDPALATDTTSGSVIDNVFETLTKVNKEGEIIPGAAASWEVSEDGTTYTFHLQPEGKWSNGEPVTAKDFEYSWKRLLNPDTGSQRGNLYYVIKGAKAYHEEDGSLEEVGIKAVDDHTLEITLVAPAAYFLEQVSHYAFAPVYQSAVEGNDAWAAEAGEDFVTNGPFVLSEWNHQADYTLTPNEHYWDRDKVKLDKVNVQIVESETTANTAFQAGDFDYIGAPYSTVATDFIQLYKDQDQLNVEPISSIYWYKVNTTDPIMQNVNIRKALASAIDRKQLVEQVTKGEQEPATGIVPSTVKGFEEPRNYFKDNDPEAAKEFLQKGLEELDMKSPEELTIALSINTSEDHSAIAQFIQQEWADVLGVNVTIDNSEWQVYLDKVNILDYQVARLGWAGDYNDAFNFLDMYRTKDTPNNQTGWGNDEFTRLMEEASAELDEDKRTQLLLDAEAVMMNDMPVIPIYYYTHLSVQQPRVKNIGPDKVGRINLKEVTVED</sequence>
<dbReference type="InterPro" id="IPR039424">
    <property type="entry name" value="SBP_5"/>
</dbReference>
<keyword evidence="5" id="KW-0653">Protein transport</keyword>
<dbReference type="CDD" id="cd08504">
    <property type="entry name" value="PBP2_OppA"/>
    <property type="match status" value="1"/>
</dbReference>
<dbReference type="AlphaFoldDB" id="A0A2N6SN95"/>
<comment type="subcellular location">
    <subcellularLocation>
        <location evidence="1">Cell envelope</location>
    </subcellularLocation>
</comment>
<keyword evidence="4" id="KW-0732">Signal</keyword>
<dbReference type="OrthoDB" id="9801912at2"/>
<evidence type="ECO:0000256" key="3">
    <source>
        <dbReference type="ARBA" id="ARBA00022448"/>
    </source>
</evidence>
<dbReference type="PIRSF" id="PIRSF002741">
    <property type="entry name" value="MppA"/>
    <property type="match status" value="1"/>
</dbReference>
<organism evidence="7 8">
    <name type="scientific">Dolosicoccus paucivorans</name>
    <dbReference type="NCBI Taxonomy" id="84521"/>
    <lineage>
        <taxon>Bacteria</taxon>
        <taxon>Bacillati</taxon>
        <taxon>Bacillota</taxon>
        <taxon>Bacilli</taxon>
        <taxon>Lactobacillales</taxon>
        <taxon>Aerococcaceae</taxon>
        <taxon>Dolosicoccus</taxon>
    </lineage>
</organism>
<dbReference type="Pfam" id="PF00496">
    <property type="entry name" value="SBP_bac_5"/>
    <property type="match status" value="1"/>
</dbReference>
<keyword evidence="5" id="KW-0571">Peptide transport</keyword>
<evidence type="ECO:0000256" key="4">
    <source>
        <dbReference type="ARBA" id="ARBA00022729"/>
    </source>
</evidence>
<dbReference type="PANTHER" id="PTHR30290">
    <property type="entry name" value="PERIPLASMIC BINDING COMPONENT OF ABC TRANSPORTER"/>
    <property type="match status" value="1"/>
</dbReference>
<dbReference type="GO" id="GO:0030288">
    <property type="term" value="C:outer membrane-bounded periplasmic space"/>
    <property type="evidence" value="ECO:0007669"/>
    <property type="project" value="UniProtKB-ARBA"/>
</dbReference>
<dbReference type="FunFam" id="3.90.76.10:FF:000001">
    <property type="entry name" value="Oligopeptide ABC transporter substrate-binding protein"/>
    <property type="match status" value="1"/>
</dbReference>
<accession>A0A2N6SN95</accession>
<proteinExistence type="inferred from homology"/>
<comment type="caution">
    <text evidence="7">The sequence shown here is derived from an EMBL/GenBank/DDBJ whole genome shotgun (WGS) entry which is preliminary data.</text>
</comment>
<dbReference type="InterPro" id="IPR030678">
    <property type="entry name" value="Peptide/Ni-bd"/>
</dbReference>
<dbReference type="PANTHER" id="PTHR30290:SF79">
    <property type="entry name" value="DIPEPTIDE-BINDING PROTEIN DPPE"/>
    <property type="match status" value="1"/>
</dbReference>
<evidence type="ECO:0000313" key="7">
    <source>
        <dbReference type="EMBL" id="PMC58545.1"/>
    </source>
</evidence>
<keyword evidence="8" id="KW-1185">Reference proteome</keyword>
<protein>
    <submittedName>
        <fullName evidence="7">ABC transporter substrate-binding protein</fullName>
    </submittedName>
</protein>
<dbReference type="Gene3D" id="3.40.190.10">
    <property type="entry name" value="Periplasmic binding protein-like II"/>
    <property type="match status" value="1"/>
</dbReference>
<evidence type="ECO:0000313" key="8">
    <source>
        <dbReference type="Proteomes" id="UP000235682"/>
    </source>
</evidence>
<reference evidence="7 8" key="1">
    <citation type="submission" date="2017-09" db="EMBL/GenBank/DDBJ databases">
        <title>Bacterial strain isolated from the female urinary microbiota.</title>
        <authorList>
            <person name="Thomas-White K."/>
            <person name="Kumar N."/>
            <person name="Forster S."/>
            <person name="Putonti C."/>
            <person name="Lawley T."/>
            <person name="Wolfe A.J."/>
        </authorList>
    </citation>
    <scope>NUCLEOTIDE SEQUENCE [LARGE SCALE GENOMIC DNA]</scope>
    <source>
        <strain evidence="7 8">UMB0852</strain>
    </source>
</reference>
<evidence type="ECO:0000256" key="5">
    <source>
        <dbReference type="ARBA" id="ARBA00022856"/>
    </source>
</evidence>
<dbReference type="SUPFAM" id="SSF53850">
    <property type="entry name" value="Periplasmic binding protein-like II"/>
    <property type="match status" value="1"/>
</dbReference>
<gene>
    <name evidence="7" type="ORF">CJ205_03750</name>
</gene>
<name>A0A2N6SN95_9LACT</name>
<dbReference type="Gene3D" id="3.90.76.10">
    <property type="entry name" value="Dipeptide-binding Protein, Domain 1"/>
    <property type="match status" value="1"/>
</dbReference>
<evidence type="ECO:0000259" key="6">
    <source>
        <dbReference type="Pfam" id="PF00496"/>
    </source>
</evidence>
<dbReference type="GO" id="GO:0015833">
    <property type="term" value="P:peptide transport"/>
    <property type="evidence" value="ECO:0007669"/>
    <property type="project" value="UniProtKB-KW"/>
</dbReference>
<dbReference type="RefSeq" id="WP_102227469.1">
    <property type="nucleotide sequence ID" value="NZ_PNFY01000005.1"/>
</dbReference>
<comment type="similarity">
    <text evidence="2">Belongs to the bacterial solute-binding protein 5 family.</text>
</comment>
<dbReference type="InterPro" id="IPR000914">
    <property type="entry name" value="SBP_5_dom"/>
</dbReference>